<reference evidence="1 2" key="1">
    <citation type="submission" date="2022-03" db="EMBL/GenBank/DDBJ databases">
        <title>Novel taxa within the pig intestine.</title>
        <authorList>
            <person name="Wylensek D."/>
            <person name="Bishof K."/>
            <person name="Afrizal A."/>
            <person name="Clavel T."/>
        </authorList>
    </citation>
    <scope>NUCLEOTIDE SEQUENCE [LARGE SCALE GENOMIC DNA]</scope>
    <source>
        <strain evidence="1 2">CLA-KB-P133</strain>
    </source>
</reference>
<accession>A0AB35U8C9</accession>
<dbReference type="AlphaFoldDB" id="A0AB35U8C9"/>
<organism evidence="1 2">
    <name type="scientific">Grylomicrobium aquisgranensis</name>
    <dbReference type="NCBI Taxonomy" id="2926318"/>
    <lineage>
        <taxon>Bacteria</taxon>
        <taxon>Bacillati</taxon>
        <taxon>Bacillota</taxon>
        <taxon>Erysipelotrichia</taxon>
        <taxon>Erysipelotrichales</taxon>
        <taxon>Erysipelotrichaceae</taxon>
        <taxon>Grylomicrobium</taxon>
    </lineage>
</organism>
<gene>
    <name evidence="1" type="ORF">MOZ60_06290</name>
</gene>
<protein>
    <submittedName>
        <fullName evidence="1">Uncharacterized protein</fullName>
    </submittedName>
</protein>
<sequence length="131" mass="15515">MSKELKVCCSKEFDWFKSETCHELKRLGDADFIYAVLHENRIPNCWKEGKCFESLYYYSMVKYLFRIHHLSYEMPYKDLEHIKLKSVCVPSGAVMWDAHDPAMKMCHRCIDQAIPEFMEHNIAEGDIRDVA</sequence>
<evidence type="ECO:0000313" key="1">
    <source>
        <dbReference type="EMBL" id="MDX8419700.1"/>
    </source>
</evidence>
<dbReference type="EMBL" id="JALBUR010000012">
    <property type="protein sequence ID" value="MDX8419700.1"/>
    <property type="molecule type" value="Genomic_DNA"/>
</dbReference>
<dbReference type="Proteomes" id="UP001286174">
    <property type="component" value="Unassembled WGS sequence"/>
</dbReference>
<dbReference type="RefSeq" id="WP_331348276.1">
    <property type="nucleotide sequence ID" value="NZ_JALBUR010000012.1"/>
</dbReference>
<keyword evidence="2" id="KW-1185">Reference proteome</keyword>
<comment type="caution">
    <text evidence="1">The sequence shown here is derived from an EMBL/GenBank/DDBJ whole genome shotgun (WGS) entry which is preliminary data.</text>
</comment>
<name>A0AB35U8C9_9FIRM</name>
<evidence type="ECO:0000313" key="2">
    <source>
        <dbReference type="Proteomes" id="UP001286174"/>
    </source>
</evidence>
<proteinExistence type="predicted"/>